<dbReference type="GO" id="GO:0004523">
    <property type="term" value="F:RNA-DNA hybrid ribonuclease activity"/>
    <property type="evidence" value="ECO:0007669"/>
    <property type="project" value="InterPro"/>
</dbReference>
<dbReference type="InterPro" id="IPR012337">
    <property type="entry name" value="RNaseH-like_sf"/>
</dbReference>
<evidence type="ECO:0000313" key="2">
    <source>
        <dbReference type="EMBL" id="CAH0562788.1"/>
    </source>
</evidence>
<feature type="domain" description="RNase H type-1" evidence="1">
    <location>
        <begin position="3792"/>
        <end position="3901"/>
    </location>
</feature>
<dbReference type="Proteomes" id="UP001154078">
    <property type="component" value="Chromosome 8"/>
</dbReference>
<dbReference type="GO" id="GO:0003676">
    <property type="term" value="F:nucleic acid binding"/>
    <property type="evidence" value="ECO:0007669"/>
    <property type="project" value="InterPro"/>
</dbReference>
<evidence type="ECO:0000259" key="1">
    <source>
        <dbReference type="Pfam" id="PF13456"/>
    </source>
</evidence>
<dbReference type="EMBL" id="OV121139">
    <property type="protein sequence ID" value="CAH0562788.1"/>
    <property type="molecule type" value="Genomic_DNA"/>
</dbReference>
<dbReference type="SUPFAM" id="SSF53098">
    <property type="entry name" value="Ribonuclease H-like"/>
    <property type="match status" value="1"/>
</dbReference>
<accession>A0A9P0BHB0</accession>
<protein>
    <recommendedName>
        <fullName evidence="1">RNase H type-1 domain-containing protein</fullName>
    </recommendedName>
</protein>
<name>A0A9P0BHB0_BRAAE</name>
<keyword evidence="3" id="KW-1185">Reference proteome</keyword>
<reference evidence="2" key="1">
    <citation type="submission" date="2021-12" db="EMBL/GenBank/DDBJ databases">
        <authorList>
            <person name="King R."/>
        </authorList>
    </citation>
    <scope>NUCLEOTIDE SEQUENCE</scope>
</reference>
<dbReference type="InterPro" id="IPR002156">
    <property type="entry name" value="RNaseH_domain"/>
</dbReference>
<dbReference type="InterPro" id="IPR031934">
    <property type="entry name" value="DUF4769"/>
</dbReference>
<sequence length="3919" mass="446807">MITLFIYMSLKNNIRDAFEAYVFFDDDEEASEELYISRSIFNNEIKVPEIKKLLESNFGDQIQISLVALTTSTQPWPRQGPAGVATQVDGVHGPIHLLNVDVDGEVDGDVDVPIKKKFVHLSLDDEDIGSIHIFKQNDYVIYIYVVEGGEYNIRDAFEAYAFLDDDEEASEELYISRSIFNNEIKVPEIKKLLESNFGDQIQISLVVPRPQTQTFEPLQRARGRGRARALQGSPHKWMGYTIHLLNVDVDGDVDGDVDVPMNKDIVVSEVKRLLKENFGEIQISLVALTTSTRPWPRQGPAGVATQVDGVHGPIHLLNVDVDGDVDGDVDVPMKEKFVHLSLDDEDIGSIHIFKQNDYVIYIYVVEGGEYNIRDAFEAYAFLDDDEEASEELYISRSIFNNEIKVPEIKKLLESNFGDQIQISLVVPRPQTQTFEPLQRARGRGRARALQGSPHKWMGEKFVHLSLDDEDIGGEYNIRDAFEAYAFLDDDDEASEELYISRSIFNNEIKVPEIKKLLESNFEDQIQISLVVPRPQTQTFEPLQRARGRGRARALQGSPHKCMGEKFVHLSLDDEEIGGEYNIRDAFEAYAFLDDDDEASEELYISRSIFNNEIKVPEIKKLLESNFEDQIQISLVDDEKASEEIALSRAIFSKDIVVSEVKRLLKENFGEIQISLYLGLKRKRLSPYNEHAAVAAPGPCRGRHTSGWGTRPYPFIERGRGRPNKGKICSPNLDDEDIGGEYNIRDAFEAYAFLDDDDEASEELYISRSIFNNEIKVPEIKKLLESNFEDQIQISLVGGEYNIRDAFEAYAFLDDDEEASEELYISRSIFNNEIKVPEIKKLLESNFGDQIQISLVVEGEFNIRNAFEAYAFLEDDEKASEEIALSRAIFSKDIVVSEVKRLLKENFGEIQISLVVPRPQRKRLSPYNEHAAVAAPGPCRGRHTSGWGGEYNIRDAFEAYAFLDDDEEASEELYISRSIFNNEIKVPEIKKLLESNFGDQIQISLVVPRPQTQTFEPLQRARGRGRARALQGSPHKWMGEKFVHLSLDDEDIGGEYNIRDAFEAYAFLDDDDEASEELYISRSIFNNEIKVPEIKKLLESNFEDQIQISLVGGEYNIRDAFEAYAFLDDDEEASEELYISRSIFNNEIKVPEIKKLLESNFGDQIQISLVVEGEFNIRNAFEAYAFLEDDEKASEEIALSRAIFSKDIVVSEVKRLLKENFGEIQISLVVPRPQRKRLSPYNEHAAVAAPGPCRGRHTSGWVEGEFNIRNAFEAYAFLEDDEKASEEIALSRAIFSKDIVVSEVKRLLKENFGEIQISLVVPRPQRKRLSPYNEHAAVAAPGPCRGRHTSGWGGEYNIRDAFEAYAFLDDDEEASEELYISRSIFNNEIKVPEIKKLLESNFGDQIQISLVVPRPQTQTFEPLQRARGRGRARALQGSPHKWMGEKFVHLSLDDEDIGGEYNIRDAFEAYAFLDDDDKASEELYISRSIFNNEIKVPEIKKLLESNFEDQIQISLVGGEYNIRDAFEAYAFLDDDEEASEELYISRSIFNNEIKVPEIKKLLESNFGDQIQISLVVEGEFNIRNAFEAYAFLEDDEKASEEIALSRAIFSKDIVVSEVKRLLKENFGEIQISLYLGLKRKRLSPYNEHAAVAAPGPCRGRHTSGWGTRPYPFIERGRGRPNKGKICSPNLDDEDIGGEYNIRDAFEAYAFLDDDDEASEELYISRSIFNNEIKVPEIKKLLESNFEDQIQISLVGGEYNIRDAFEAYAFLDDDEEASEELYISRSIFNNEIKVPEIKKLLESNFGDQIQISLVALTTSTRPWPRQGPAGVATQVDGVHGPIHLLNVDVDGDVDVPMKEKFLNLNLEDEETGSIFVFKEEDFLPIYIYIYIYIVEGEFNIRNAFEAYVFLEDDEKASEEIALSRAIFSKDIVVSEVKRLLKENFGEIQISLVVPRPQRKRLSPYNEHAAVAAPGPCRGRHTSGWGGEYNIRDAFEAYAFLDDDEEASEELYISRSIFNNEIKVPEIKKLLESNFGDQIQISLVGGEYNIRDAFEAYAFLDDDEEASEELYISRSIFNNEIKVPEIKKLLESNFGDQIQISLVEDDEKASEEIALSRAIYSKDIVVSEVKRLLKENFGEIQISLYLGLKRKRLSPYNEHAAVAAPGPCRGRHTSGWGTRPYPFIERGRGRPNKGKICSPNLDDEDIGGEYNIRDAFEAYAFLDDDDEASEELYISRSIFNNEIKVPEIKKLLESNFEDQIQISLVGGEYNIRDAFEAYAFLDDDEEASEELYISRSIFNNEIKVPEIKKLLESNFGDQIQISLVVPRPQTQTFEPLQRARGRGRARALQGSPHKWMGEKFVHLSLDDEDIGGEYNIRDAFEAYAFFDDDDEASEELYISRSIFNNEIKVPEIKKLLESNFEDQIQISLVVPRPQTQTFEPLQRARGRGRARALQGSPHKWMGGEYNIRDAFEAYAFLDDDEEASEELYISRSIFNNEIKVPEIIKLLESNFGDQIQISLVVEGEFNIRNAFEAYAFLEDDEKASEEIALSRAIFSKDIVVSEVKRLLKENFGEIQISLVVPRPQTQTFEPLQRARGRGRARALQGSPHKWMGEKFVHLSLDDEDIGGEYNIRDAFEAYAFLDDDEEASEELYISRSIFNNEIKVPEIKKLLESNFGDQIQISLVVEGEFNIRNAFEAYAFLEDDEKASEEIALSRAIFSKDIVVSEVKRLLKENFGEIQISLYLGLKRKRLSPYNEHAAVAAPGPCRGRHTSGWGTRPYPFIERGRGRPNKYLGLKRKRLSPCNEHAAVAAPGPCRGCHTSGWVVVCAACKRNLYRSNLRKEQIKPIDFSQFRLTRSTSSRDKVCECHFCKIAKTFGKRAPLRQNVFSIKKIKTIKKKEAPSSDRRRCSVCYTLYGKGKRHICKSSDPVENIKNCVKSLETKQKEQIAALVLKDIVKNKNDLDHDKKNIALSQQKGGQKLNIYIGKQPNKVKKTLLSVEDFIKIKTSYNLSYKTTCGIASALRIATNNLKVIEPNMKLKLLDVNRRLDDYFSVNKFNFVKIKVNKVSDAAQTVVYCSDLEHIKTQRQNSDVHLKFGIDGGGGFLKSCLSLQSTSQIEADINRKSHRQFYKEGISSKKFKDSGVKKLFILGLAPCYQENYENVFQLWQQLKISSFSGTLATDLKLANIIVGIMSHSSLYPCTWCSAQKNCLNEIGTYKTIVNVLKNYINWKDAGADKATAKKFLSCVNPPLFETGTDKLMLDLIPPPELHLMLGVVNTVFNNMLQEFECLALKWAELCHVQREITHGSPAFKGNSWNQYAKPDWESRHYMMSDKSSGIARHNQIRRQLIPQSNVLLPPLHVNLVIVKSLIKAIVRLWPEMLQCLKKIFPKLSDAKLKEATLTQEDNNFLDNTSLTNLLPNEDPELRNLLNSWELGELYDQFGRCNISLRTLNITRPHHIHLLCPNVPLGTRILLEQHLFGWQKSIGTFCSSGDPFNLSHTSHANEENLQSNSQENNNASEHALEVIQLRHILLKSNEGKILLGISNQKGNLNDGQRQILVDRVVDFFIQENKTLNVPMGENLSNQILQLFPSEIKEYYHAAQKGKAPKGKLVAKFYNQQRKLKEVCFLPKGPKRRKTENNTKTAYNLSCIKWITKKEILSEIEELGYSDDEDGDKDLIDDLPTTSATCIRVGQYTINRTEAEALDKVDTEEKNEVDYEEEDIRTEVIQNEDEEDYEIENEDKTYETEERWSRQEIQSLEKEFGKEIGNKCYPSCEKVKKNYQDSTDRVATKRIYVDGKAGIGIRAIEDDRVTERSLRLTDGTTSTQAETEAVLYALDMARVNDTTTTNIYTDSRYVTDNIGMTTRCRNIKIIQIGKTLTNKPEIRVIWTRRDSTQIKRADYLATQAREREAIDIAVKPTKKKQ</sequence>
<dbReference type="OrthoDB" id="3598281at2759"/>
<dbReference type="InterPro" id="IPR036397">
    <property type="entry name" value="RNaseH_sf"/>
</dbReference>
<dbReference type="Pfam" id="PF15992">
    <property type="entry name" value="DUF4769"/>
    <property type="match status" value="1"/>
</dbReference>
<dbReference type="Gene3D" id="3.30.420.10">
    <property type="entry name" value="Ribonuclease H-like superfamily/Ribonuclease H"/>
    <property type="match status" value="1"/>
</dbReference>
<dbReference type="Pfam" id="PF13456">
    <property type="entry name" value="RVT_3"/>
    <property type="match status" value="1"/>
</dbReference>
<proteinExistence type="predicted"/>
<organism evidence="2 3">
    <name type="scientific">Brassicogethes aeneus</name>
    <name type="common">Rape pollen beetle</name>
    <name type="synonym">Meligethes aeneus</name>
    <dbReference type="NCBI Taxonomy" id="1431903"/>
    <lineage>
        <taxon>Eukaryota</taxon>
        <taxon>Metazoa</taxon>
        <taxon>Ecdysozoa</taxon>
        <taxon>Arthropoda</taxon>
        <taxon>Hexapoda</taxon>
        <taxon>Insecta</taxon>
        <taxon>Pterygota</taxon>
        <taxon>Neoptera</taxon>
        <taxon>Endopterygota</taxon>
        <taxon>Coleoptera</taxon>
        <taxon>Polyphaga</taxon>
        <taxon>Cucujiformia</taxon>
        <taxon>Nitidulidae</taxon>
        <taxon>Meligethinae</taxon>
        <taxon>Brassicogethes</taxon>
    </lineage>
</organism>
<gene>
    <name evidence="2" type="ORF">MELIAE_LOCUS11808</name>
</gene>
<evidence type="ECO:0000313" key="3">
    <source>
        <dbReference type="Proteomes" id="UP001154078"/>
    </source>
</evidence>